<reference evidence="1 2" key="2">
    <citation type="journal article" date="2009" name="PLoS ONE">
        <title>An integrated genetic and cytogenetic map of the cucumber genome.</title>
        <authorList>
            <person name="Ren Y."/>
            <person name="Zhang Z."/>
            <person name="Liu J."/>
            <person name="Staub J.E."/>
            <person name="Han Y."/>
            <person name="Cheng Z."/>
            <person name="Li X."/>
            <person name="Lu J."/>
            <person name="Miao H."/>
            <person name="Kang H."/>
            <person name="Xie B."/>
            <person name="Gu X."/>
            <person name="Wang X."/>
            <person name="Du Y."/>
            <person name="Jin W."/>
            <person name="Huang S."/>
        </authorList>
    </citation>
    <scope>NUCLEOTIDE SEQUENCE [LARGE SCALE GENOMIC DNA]</scope>
    <source>
        <strain evidence="2">cv. 9930</strain>
    </source>
</reference>
<accession>A0A0A0KBE4</accession>
<dbReference type="Proteomes" id="UP000029981">
    <property type="component" value="Chromosome 6"/>
</dbReference>
<keyword evidence="2" id="KW-1185">Reference proteome</keyword>
<name>A0A0A0KBE4_CUCSA</name>
<organism evidence="1 2">
    <name type="scientific">Cucumis sativus</name>
    <name type="common">Cucumber</name>
    <dbReference type="NCBI Taxonomy" id="3659"/>
    <lineage>
        <taxon>Eukaryota</taxon>
        <taxon>Viridiplantae</taxon>
        <taxon>Streptophyta</taxon>
        <taxon>Embryophyta</taxon>
        <taxon>Tracheophyta</taxon>
        <taxon>Spermatophyta</taxon>
        <taxon>Magnoliopsida</taxon>
        <taxon>eudicotyledons</taxon>
        <taxon>Gunneridae</taxon>
        <taxon>Pentapetalae</taxon>
        <taxon>rosids</taxon>
        <taxon>fabids</taxon>
        <taxon>Cucurbitales</taxon>
        <taxon>Cucurbitaceae</taxon>
        <taxon>Benincaseae</taxon>
        <taxon>Cucumis</taxon>
    </lineage>
</organism>
<reference evidence="1 2" key="1">
    <citation type="journal article" date="2009" name="Nat. Genet.">
        <title>The genome of the cucumber, Cucumis sativus L.</title>
        <authorList>
            <person name="Huang S."/>
            <person name="Li R."/>
            <person name="Zhang Z."/>
            <person name="Li L."/>
            <person name="Gu X."/>
            <person name="Fan W."/>
            <person name="Lucas W.J."/>
            <person name="Wang X."/>
            <person name="Xie B."/>
            <person name="Ni P."/>
            <person name="Ren Y."/>
            <person name="Zhu H."/>
            <person name="Li J."/>
            <person name="Lin K."/>
            <person name="Jin W."/>
            <person name="Fei Z."/>
            <person name="Li G."/>
            <person name="Staub J."/>
            <person name="Kilian A."/>
            <person name="van der Vossen E.A."/>
            <person name="Wu Y."/>
            <person name="Guo J."/>
            <person name="He J."/>
            <person name="Jia Z."/>
            <person name="Ren Y."/>
            <person name="Tian G."/>
            <person name="Lu Y."/>
            <person name="Ruan J."/>
            <person name="Qian W."/>
            <person name="Wang M."/>
            <person name="Huang Q."/>
            <person name="Li B."/>
            <person name="Xuan Z."/>
            <person name="Cao J."/>
            <person name="Asan"/>
            <person name="Wu Z."/>
            <person name="Zhang J."/>
            <person name="Cai Q."/>
            <person name="Bai Y."/>
            <person name="Zhao B."/>
            <person name="Han Y."/>
            <person name="Li Y."/>
            <person name="Li X."/>
            <person name="Wang S."/>
            <person name="Shi Q."/>
            <person name="Liu S."/>
            <person name="Cho W.K."/>
            <person name="Kim J.Y."/>
            <person name="Xu Y."/>
            <person name="Heller-Uszynska K."/>
            <person name="Miao H."/>
            <person name="Cheng Z."/>
            <person name="Zhang S."/>
            <person name="Wu J."/>
            <person name="Yang Y."/>
            <person name="Kang H."/>
            <person name="Li M."/>
            <person name="Liang H."/>
            <person name="Ren X."/>
            <person name="Shi Z."/>
            <person name="Wen M."/>
            <person name="Jian M."/>
            <person name="Yang H."/>
            <person name="Zhang G."/>
            <person name="Yang Z."/>
            <person name="Chen R."/>
            <person name="Liu S."/>
            <person name="Li J."/>
            <person name="Ma L."/>
            <person name="Liu H."/>
            <person name="Zhou Y."/>
            <person name="Zhao J."/>
            <person name="Fang X."/>
            <person name="Li G."/>
            <person name="Fang L."/>
            <person name="Li Y."/>
            <person name="Liu D."/>
            <person name="Zheng H."/>
            <person name="Zhang Y."/>
            <person name="Qin N."/>
            <person name="Li Z."/>
            <person name="Yang G."/>
            <person name="Yang S."/>
            <person name="Bolund L."/>
            <person name="Kristiansen K."/>
            <person name="Zheng H."/>
            <person name="Li S."/>
            <person name="Zhang X."/>
            <person name="Yang H."/>
            <person name="Wang J."/>
            <person name="Sun R."/>
            <person name="Zhang B."/>
            <person name="Jiang S."/>
            <person name="Wang J."/>
            <person name="Du Y."/>
            <person name="Li S."/>
        </authorList>
    </citation>
    <scope>NUCLEOTIDE SEQUENCE [LARGE SCALE GENOMIC DNA]</scope>
    <source>
        <strain evidence="2">cv. 9930</strain>
    </source>
</reference>
<proteinExistence type="predicted"/>
<dbReference type="AlphaFoldDB" id="A0A0A0KBE4"/>
<gene>
    <name evidence="1" type="ORF">Csa_6G062330</name>
</gene>
<evidence type="ECO:0000313" key="1">
    <source>
        <dbReference type="EMBL" id="KGN46174.1"/>
    </source>
</evidence>
<protein>
    <submittedName>
        <fullName evidence="1">Uncharacterized protein</fullName>
    </submittedName>
</protein>
<reference evidence="1 2" key="3">
    <citation type="journal article" date="2010" name="BMC Genomics">
        <title>Transcriptome sequencing and comparative analysis of cucumber flowers with different sex types.</title>
        <authorList>
            <person name="Guo S."/>
            <person name="Zheng Y."/>
            <person name="Joung J.G."/>
            <person name="Liu S."/>
            <person name="Zhang Z."/>
            <person name="Crasta O.R."/>
            <person name="Sobral B.W."/>
            <person name="Xu Y."/>
            <person name="Huang S."/>
            <person name="Fei Z."/>
        </authorList>
    </citation>
    <scope>NUCLEOTIDE SEQUENCE [LARGE SCALE GENOMIC DNA]</scope>
    <source>
        <strain evidence="2">cv. 9930</strain>
    </source>
</reference>
<reference evidence="1 2" key="4">
    <citation type="journal article" date="2011" name="BMC Genomics">
        <title>RNA-Seq improves annotation of protein-coding genes in the cucumber genome.</title>
        <authorList>
            <person name="Li Z."/>
            <person name="Zhang Z."/>
            <person name="Yan P."/>
            <person name="Huang S."/>
            <person name="Fei Z."/>
            <person name="Lin K."/>
        </authorList>
    </citation>
    <scope>NUCLEOTIDE SEQUENCE [LARGE SCALE GENOMIC DNA]</scope>
    <source>
        <strain evidence="2">cv. 9930</strain>
    </source>
</reference>
<sequence>MKKKGVSVFSTLFFLFSIFFPPRIPSLYFCSARLCLVFRSREERYIAKEIRNDDRSDDVVSRKTREDRKRLAALFEREERVSVRYVAEYDSVLGGGPNSHVPCFNGNRQVEVTEFRFHVVAGLNCFLDDAVGGGGLRRMLVVVL</sequence>
<evidence type="ECO:0000313" key="2">
    <source>
        <dbReference type="Proteomes" id="UP000029981"/>
    </source>
</evidence>
<dbReference type="EMBL" id="CM002927">
    <property type="protein sequence ID" value="KGN46174.1"/>
    <property type="molecule type" value="Genomic_DNA"/>
</dbReference>
<dbReference type="Gramene" id="KGN46174">
    <property type="protein sequence ID" value="KGN46174"/>
    <property type="gene ID" value="Csa_6G062330"/>
</dbReference>